<keyword evidence="1" id="KW-0732">Signal</keyword>
<feature type="chain" id="PRO_5038360831" evidence="1">
    <location>
        <begin position="23"/>
        <end position="286"/>
    </location>
</feature>
<dbReference type="EMBL" id="JACRTG010000029">
    <property type="protein sequence ID" value="MBC8589016.1"/>
    <property type="molecule type" value="Genomic_DNA"/>
</dbReference>
<dbReference type="InterPro" id="IPR001119">
    <property type="entry name" value="SLH_dom"/>
</dbReference>
<dbReference type="Proteomes" id="UP000601171">
    <property type="component" value="Unassembled WGS sequence"/>
</dbReference>
<dbReference type="Pfam" id="PF14343">
    <property type="entry name" value="PrcB_C"/>
    <property type="match status" value="1"/>
</dbReference>
<dbReference type="InterPro" id="IPR025748">
    <property type="entry name" value="PrcB_C_dom"/>
</dbReference>
<sequence length="286" mass="33086">MKRRTITLLIILLILSSTIVHANALEKLDNHWSNKMIDRMFLAYYFPYLAKDNFERFDPNGNISEQDFMLSLASLFKDNDYDISPVGDLNSLNREQMVNRIGSALKEIRFNDIEYVELPFKDINTMSTDSIELLRELYKNGIIVGEDNSTFNPDRNLTQAEAIIILDRVKEVLEHMNTVAFETVGIVQSYNNQEELIITQNSDKVMVTITKSFPTPGYSMGVKKIRKERDGFRVFMDIIPPKADSIQSQVLTYKTLTMEIDKRFLGNPPYNFILDGYNKIPIRRTT</sequence>
<feature type="domain" description="SLH" evidence="2">
    <location>
        <begin position="117"/>
        <end position="180"/>
    </location>
</feature>
<dbReference type="PROSITE" id="PS51272">
    <property type="entry name" value="SLH"/>
    <property type="match status" value="1"/>
</dbReference>
<keyword evidence="4" id="KW-1185">Reference proteome</keyword>
<dbReference type="RefSeq" id="WP_262430476.1">
    <property type="nucleotide sequence ID" value="NZ_JACRTG010000029.1"/>
</dbReference>
<reference evidence="3" key="1">
    <citation type="submission" date="2020-08" db="EMBL/GenBank/DDBJ databases">
        <title>Genome public.</title>
        <authorList>
            <person name="Liu C."/>
            <person name="Sun Q."/>
        </authorList>
    </citation>
    <scope>NUCLEOTIDE SEQUENCE</scope>
    <source>
        <strain evidence="3">BX21</strain>
    </source>
</reference>
<dbReference type="Pfam" id="PF00395">
    <property type="entry name" value="SLH"/>
    <property type="match status" value="1"/>
</dbReference>
<evidence type="ECO:0000313" key="4">
    <source>
        <dbReference type="Proteomes" id="UP000601171"/>
    </source>
</evidence>
<protein>
    <submittedName>
        <fullName evidence="3">S-layer homology domain-containing protein</fullName>
    </submittedName>
</protein>
<dbReference type="AlphaFoldDB" id="A0A926EU97"/>
<proteinExistence type="predicted"/>
<gene>
    <name evidence="3" type="ORF">H8707_12400</name>
</gene>
<name>A0A926EU97_9FIRM</name>
<evidence type="ECO:0000313" key="3">
    <source>
        <dbReference type="EMBL" id="MBC8589016.1"/>
    </source>
</evidence>
<evidence type="ECO:0000259" key="2">
    <source>
        <dbReference type="PROSITE" id="PS51272"/>
    </source>
</evidence>
<accession>A0A926EU97</accession>
<comment type="caution">
    <text evidence="3">The sequence shown here is derived from an EMBL/GenBank/DDBJ whole genome shotgun (WGS) entry which is preliminary data.</text>
</comment>
<organism evidence="3 4">
    <name type="scientific">Paratissierella segnis</name>
    <dbReference type="NCBI Taxonomy" id="2763679"/>
    <lineage>
        <taxon>Bacteria</taxon>
        <taxon>Bacillati</taxon>
        <taxon>Bacillota</taxon>
        <taxon>Tissierellia</taxon>
        <taxon>Tissierellales</taxon>
        <taxon>Tissierellaceae</taxon>
        <taxon>Paratissierella</taxon>
    </lineage>
</organism>
<feature type="signal peptide" evidence="1">
    <location>
        <begin position="1"/>
        <end position="22"/>
    </location>
</feature>
<evidence type="ECO:0000256" key="1">
    <source>
        <dbReference type="SAM" id="SignalP"/>
    </source>
</evidence>